<keyword evidence="3" id="KW-1185">Reference proteome</keyword>
<dbReference type="EMBL" id="CAUYUJ010017172">
    <property type="protein sequence ID" value="CAK0872522.1"/>
    <property type="molecule type" value="Genomic_DNA"/>
</dbReference>
<proteinExistence type="predicted"/>
<evidence type="ECO:0000256" key="1">
    <source>
        <dbReference type="SAM" id="MobiDB-lite"/>
    </source>
</evidence>
<evidence type="ECO:0000313" key="2">
    <source>
        <dbReference type="EMBL" id="CAK0872522.1"/>
    </source>
</evidence>
<gene>
    <name evidence="2" type="ORF">PCOR1329_LOCUS57968</name>
</gene>
<protein>
    <submittedName>
        <fullName evidence="2">Uncharacterized protein</fullName>
    </submittedName>
</protein>
<comment type="caution">
    <text evidence="2">The sequence shown here is derived from an EMBL/GenBank/DDBJ whole genome shotgun (WGS) entry which is preliminary data.</text>
</comment>
<feature type="region of interest" description="Disordered" evidence="1">
    <location>
        <begin position="30"/>
        <end position="150"/>
    </location>
</feature>
<dbReference type="Proteomes" id="UP001189429">
    <property type="component" value="Unassembled WGS sequence"/>
</dbReference>
<feature type="compositionally biased region" description="Low complexity" evidence="1">
    <location>
        <begin position="58"/>
        <end position="80"/>
    </location>
</feature>
<reference evidence="2" key="1">
    <citation type="submission" date="2023-10" db="EMBL/GenBank/DDBJ databases">
        <authorList>
            <person name="Chen Y."/>
            <person name="Shah S."/>
            <person name="Dougan E. K."/>
            <person name="Thang M."/>
            <person name="Chan C."/>
        </authorList>
    </citation>
    <scope>NUCLEOTIDE SEQUENCE [LARGE SCALE GENOMIC DNA]</scope>
</reference>
<accession>A0ABN9VH46</accession>
<evidence type="ECO:0000313" key="3">
    <source>
        <dbReference type="Proteomes" id="UP001189429"/>
    </source>
</evidence>
<feature type="compositionally biased region" description="Low complexity" evidence="1">
    <location>
        <begin position="120"/>
        <end position="143"/>
    </location>
</feature>
<organism evidence="2 3">
    <name type="scientific">Prorocentrum cordatum</name>
    <dbReference type="NCBI Taxonomy" id="2364126"/>
    <lineage>
        <taxon>Eukaryota</taxon>
        <taxon>Sar</taxon>
        <taxon>Alveolata</taxon>
        <taxon>Dinophyceae</taxon>
        <taxon>Prorocentrales</taxon>
        <taxon>Prorocentraceae</taxon>
        <taxon>Prorocentrum</taxon>
    </lineage>
</organism>
<name>A0ABN9VH46_9DINO</name>
<sequence>MSPLSESACSDILAAAMAKAVLPQCARNAAAMPRMGPPPEELSDAGAPEMGPQPPVRGQGDQGLPLPPGGSRAAAAAPAGDGEEPTGQAEPFSEDDTVFIFDRAGTTPCCLPRGSRARGCASTTAARSRPSSGSSSRRCWSPTRSAAGLS</sequence>